<organism evidence="2 3">
    <name type="scientific">Candidatus Neptunichlamydia vexilliferae</name>
    <dbReference type="NCBI Taxonomy" id="1651774"/>
    <lineage>
        <taxon>Bacteria</taxon>
        <taxon>Pseudomonadati</taxon>
        <taxon>Chlamydiota</taxon>
        <taxon>Chlamydiia</taxon>
        <taxon>Parachlamydiales</taxon>
        <taxon>Simkaniaceae</taxon>
        <taxon>Candidatus Neptunichlamydia</taxon>
    </lineage>
</organism>
<proteinExistence type="predicted"/>
<comment type="caution">
    <text evidence="2">The sequence shown here is derived from an EMBL/GenBank/DDBJ whole genome shotgun (WGS) entry which is preliminary data.</text>
</comment>
<accession>A0ABS0AZ18</accession>
<dbReference type="RefSeq" id="WP_194847671.1">
    <property type="nucleotide sequence ID" value="NZ_JAAEJV010000019.1"/>
</dbReference>
<feature type="region of interest" description="Disordered" evidence="1">
    <location>
        <begin position="1"/>
        <end position="73"/>
    </location>
</feature>
<protein>
    <submittedName>
        <fullName evidence="2">Uncharacterized protein</fullName>
    </submittedName>
</protein>
<evidence type="ECO:0000313" key="2">
    <source>
        <dbReference type="EMBL" id="MBF5059369.1"/>
    </source>
</evidence>
<evidence type="ECO:0000313" key="3">
    <source>
        <dbReference type="Proteomes" id="UP001194714"/>
    </source>
</evidence>
<reference evidence="2 3" key="1">
    <citation type="submission" date="2020-01" db="EMBL/GenBank/DDBJ databases">
        <title>Draft genome sequence of Cand. Neptunochlamydia vexilliferae K9.</title>
        <authorList>
            <person name="Schulz F."/>
            <person name="Koestlbacher S."/>
            <person name="Wascher F."/>
            <person name="Pizzetti I."/>
            <person name="Horn M."/>
        </authorList>
    </citation>
    <scope>NUCLEOTIDE SEQUENCE [LARGE SCALE GENOMIC DNA]</scope>
    <source>
        <strain evidence="2 3">K9</strain>
    </source>
</reference>
<sequence>MADNFPEKIGSTSNIDPAKGIQPGDKHLPQPTESFESYMKESGPEGSGDAKTEGPTPFDLAAQGKPVQPGAGPTHETIAAQMNSNSSVLGDLQTQLTNKDLKLRQSQKYLLRNKLSSANQNIRTAAKKTGAETGPPVAKFSRQSPVNKFLGLVTDSQTQLAEAQSRINKLNMSGKSLNPGEMLTIQVKLAKAQQELEYSSVLLSTATSDIKTLFNIQL</sequence>
<name>A0ABS0AZ18_9BACT</name>
<gene>
    <name evidence="2" type="ORF">NEPTK9_000881</name>
</gene>
<keyword evidence="3" id="KW-1185">Reference proteome</keyword>
<feature type="compositionally biased region" description="Basic and acidic residues" evidence="1">
    <location>
        <begin position="38"/>
        <end position="52"/>
    </location>
</feature>
<evidence type="ECO:0000256" key="1">
    <source>
        <dbReference type="SAM" id="MobiDB-lite"/>
    </source>
</evidence>
<dbReference type="Proteomes" id="UP001194714">
    <property type="component" value="Unassembled WGS sequence"/>
</dbReference>
<dbReference type="EMBL" id="JAAEJV010000019">
    <property type="protein sequence ID" value="MBF5059369.1"/>
    <property type="molecule type" value="Genomic_DNA"/>
</dbReference>